<dbReference type="AlphaFoldDB" id="A0A559IEA4"/>
<dbReference type="EMBL" id="VNJK01000006">
    <property type="protein sequence ID" value="TVX85987.1"/>
    <property type="molecule type" value="Genomic_DNA"/>
</dbReference>
<name>A0A559IEA4_9BACL</name>
<gene>
    <name evidence="1" type="ORF">FPZ44_23855</name>
</gene>
<reference evidence="1 2" key="1">
    <citation type="submission" date="2019-07" db="EMBL/GenBank/DDBJ databases">
        <authorList>
            <person name="Kim J."/>
        </authorList>
    </citation>
    <scope>NUCLEOTIDE SEQUENCE [LARGE SCALE GENOMIC DNA]</scope>
    <source>
        <strain evidence="1 2">N4</strain>
    </source>
</reference>
<accession>A0A559IEA4</accession>
<protein>
    <submittedName>
        <fullName evidence="1">Uncharacterized protein</fullName>
    </submittedName>
</protein>
<dbReference type="Proteomes" id="UP000318102">
    <property type="component" value="Unassembled WGS sequence"/>
</dbReference>
<dbReference type="RefSeq" id="WP_144994717.1">
    <property type="nucleotide sequence ID" value="NZ_VNJK01000006.1"/>
</dbReference>
<comment type="caution">
    <text evidence="1">The sequence shown here is derived from an EMBL/GenBank/DDBJ whole genome shotgun (WGS) entry which is preliminary data.</text>
</comment>
<organism evidence="1 2">
    <name type="scientific">Paenibacillus agilis</name>
    <dbReference type="NCBI Taxonomy" id="3020863"/>
    <lineage>
        <taxon>Bacteria</taxon>
        <taxon>Bacillati</taxon>
        <taxon>Bacillota</taxon>
        <taxon>Bacilli</taxon>
        <taxon>Bacillales</taxon>
        <taxon>Paenibacillaceae</taxon>
        <taxon>Paenibacillus</taxon>
    </lineage>
</organism>
<proteinExistence type="predicted"/>
<sequence>MARITVKSRNRIDVRLNIQELNTLTIALALLDIPTMEQELKDQGLSHEKAEYDHLTMFKTLTDITGLYPQVQLQQEDDAT</sequence>
<evidence type="ECO:0000313" key="1">
    <source>
        <dbReference type="EMBL" id="TVX85987.1"/>
    </source>
</evidence>
<evidence type="ECO:0000313" key="2">
    <source>
        <dbReference type="Proteomes" id="UP000318102"/>
    </source>
</evidence>
<dbReference type="OrthoDB" id="9857045at2"/>
<keyword evidence="2" id="KW-1185">Reference proteome</keyword>